<dbReference type="GO" id="GO:0046872">
    <property type="term" value="F:metal ion binding"/>
    <property type="evidence" value="ECO:0007669"/>
    <property type="project" value="UniProtKB-KW"/>
</dbReference>
<keyword evidence="6 12" id="KW-0408">Iron</keyword>
<dbReference type="UniPathway" id="UPA00344"/>
<dbReference type="AlphaFoldDB" id="A0A7Z0EH16"/>
<evidence type="ECO:0000313" key="15">
    <source>
        <dbReference type="Proteomes" id="UP000537260"/>
    </source>
</evidence>
<dbReference type="Pfam" id="PF06463">
    <property type="entry name" value="Mob_synth_C"/>
    <property type="match status" value="1"/>
</dbReference>
<dbReference type="GO" id="GO:0051539">
    <property type="term" value="F:4 iron, 4 sulfur cluster binding"/>
    <property type="evidence" value="ECO:0007669"/>
    <property type="project" value="UniProtKB-UniRule"/>
</dbReference>
<dbReference type="GO" id="GO:0005525">
    <property type="term" value="F:GTP binding"/>
    <property type="evidence" value="ECO:0007669"/>
    <property type="project" value="UniProtKB-UniRule"/>
</dbReference>
<dbReference type="InterPro" id="IPR006638">
    <property type="entry name" value="Elp3/MiaA/NifB-like_rSAM"/>
</dbReference>
<dbReference type="PROSITE" id="PS01305">
    <property type="entry name" value="MOAA_NIFB_PQQE"/>
    <property type="match status" value="1"/>
</dbReference>
<evidence type="ECO:0000256" key="2">
    <source>
        <dbReference type="ARBA" id="ARBA00022485"/>
    </source>
</evidence>
<comment type="caution">
    <text evidence="14">The sequence shown here is derived from an EMBL/GenBank/DDBJ whole genome shotgun (WGS) entry which is preliminary data.</text>
</comment>
<organism evidence="14 15">
    <name type="scientific">Glaciibacter psychrotolerans</name>
    <dbReference type="NCBI Taxonomy" id="670054"/>
    <lineage>
        <taxon>Bacteria</taxon>
        <taxon>Bacillati</taxon>
        <taxon>Actinomycetota</taxon>
        <taxon>Actinomycetes</taxon>
        <taxon>Micrococcales</taxon>
        <taxon>Microbacteriaceae</taxon>
        <taxon>Glaciibacter</taxon>
    </lineage>
</organism>
<keyword evidence="5 12" id="KW-0547">Nucleotide-binding</keyword>
<dbReference type="SFLD" id="SFLDS00029">
    <property type="entry name" value="Radical_SAM"/>
    <property type="match status" value="1"/>
</dbReference>
<feature type="binding site" evidence="12">
    <location>
        <position position="278"/>
    </location>
    <ligand>
        <name>[4Fe-4S] cluster</name>
        <dbReference type="ChEBI" id="CHEBI:49883"/>
        <label>2</label>
        <note>4Fe-4S-substrate</note>
    </ligand>
</feature>
<keyword evidence="3 12" id="KW-0949">S-adenosyl-L-methionine</keyword>
<keyword evidence="7 12" id="KW-0411">Iron-sulfur</keyword>
<dbReference type="SFLD" id="SFLDG01386">
    <property type="entry name" value="main_SPASM_domain-containing"/>
    <property type="match status" value="1"/>
</dbReference>
<reference evidence="14 15" key="1">
    <citation type="submission" date="2020-07" db="EMBL/GenBank/DDBJ databases">
        <title>Sequencing the genomes of 1000 actinobacteria strains.</title>
        <authorList>
            <person name="Klenk H.-P."/>
        </authorList>
    </citation>
    <scope>NUCLEOTIDE SEQUENCE [LARGE SCALE GENOMIC DNA]</scope>
    <source>
        <strain evidence="14 15">LI1</strain>
    </source>
</reference>
<keyword evidence="2 12" id="KW-0004">4Fe-4S</keyword>
<dbReference type="SFLD" id="SFLDG01067">
    <property type="entry name" value="SPASM/twitch_domain_containing"/>
    <property type="match status" value="1"/>
</dbReference>
<sequence length="362" mass="40125">MSSSAIDSQSEPGAVLDARGRPLRDLRISVTDRCNFRCVYCMPKEVFGRGFEFLPKSSLLTFEEIERLVRIAADNGVEKIRLTGGEPLLRVGIEELIARLARLVTRDGRPLDLAMTTNGSALAHKAQALKEAGLTRLTVSLDSLDDATFQAMNDVDFPVAKVLRGIDVAAAAGLPVKINMVVKRGYNDHDILAMARHFKGTPHILRFIEYMDVGSTNGWQVDEVVPSREVLRRIDAELPLEELAPNYSGETSVRWRYRDGDGEIGVISSVTQSFCQSCTRVRISTEGRLFTCLFATTGHDLRLLLRNGCSDAEVSDFFRNLWLVRNDRYSDLRSAQTTWRSSGVSAGSDAGSRRIEMSYIGG</sequence>
<dbReference type="InterPro" id="IPR013483">
    <property type="entry name" value="MoaA"/>
</dbReference>
<keyword evidence="8 12" id="KW-0342">GTP-binding</keyword>
<feature type="binding site" evidence="12">
    <location>
        <position position="140"/>
    </location>
    <ligand>
        <name>S-adenosyl-L-methionine</name>
        <dbReference type="ChEBI" id="CHEBI:59789"/>
    </ligand>
</feature>
<evidence type="ECO:0000256" key="7">
    <source>
        <dbReference type="ARBA" id="ARBA00023014"/>
    </source>
</evidence>
<feature type="binding site" evidence="12">
    <location>
        <position position="177"/>
    </location>
    <ligand>
        <name>GTP</name>
        <dbReference type="ChEBI" id="CHEBI:37565"/>
    </ligand>
</feature>
<dbReference type="Gene3D" id="3.20.20.70">
    <property type="entry name" value="Aldolase class I"/>
    <property type="match status" value="1"/>
</dbReference>
<dbReference type="EMBL" id="JACCFM010000001">
    <property type="protein sequence ID" value="NYJ21376.1"/>
    <property type="molecule type" value="Genomic_DNA"/>
</dbReference>
<proteinExistence type="inferred from homology"/>
<evidence type="ECO:0000256" key="9">
    <source>
        <dbReference type="ARBA" id="ARBA00023150"/>
    </source>
</evidence>
<feature type="binding site" evidence="12">
    <location>
        <position position="27"/>
    </location>
    <ligand>
        <name>GTP</name>
        <dbReference type="ChEBI" id="CHEBI:37565"/>
    </ligand>
</feature>
<dbReference type="InterPro" id="IPR013785">
    <property type="entry name" value="Aldolase_TIM"/>
</dbReference>
<feature type="binding site" evidence="12">
    <location>
        <position position="275"/>
    </location>
    <ligand>
        <name>[4Fe-4S] cluster</name>
        <dbReference type="ChEBI" id="CHEBI:49883"/>
        <label>2</label>
        <note>4Fe-4S-substrate</note>
    </ligand>
</feature>
<dbReference type="GO" id="GO:0006777">
    <property type="term" value="P:Mo-molybdopterin cofactor biosynthetic process"/>
    <property type="evidence" value="ECO:0007669"/>
    <property type="project" value="UniProtKB-UniRule"/>
</dbReference>
<feature type="binding site" evidence="12">
    <location>
        <position position="38"/>
    </location>
    <ligand>
        <name>[4Fe-4S] cluster</name>
        <dbReference type="ChEBI" id="CHEBI:49883"/>
        <label>1</label>
        <note>4Fe-4S-S-AdoMet</note>
    </ligand>
</feature>
<feature type="binding site" evidence="12">
    <location>
        <position position="211"/>
    </location>
    <ligand>
        <name>S-adenosyl-L-methionine</name>
        <dbReference type="ChEBI" id="CHEBI:59789"/>
    </ligand>
</feature>
<feature type="binding site" evidence="12">
    <location>
        <position position="292"/>
    </location>
    <ligand>
        <name>[4Fe-4S] cluster</name>
        <dbReference type="ChEBI" id="CHEBI:49883"/>
        <label>2</label>
        <note>4Fe-4S-substrate</note>
    </ligand>
</feature>
<dbReference type="CDD" id="cd01335">
    <property type="entry name" value="Radical_SAM"/>
    <property type="match status" value="1"/>
</dbReference>
<dbReference type="PANTHER" id="PTHR22960:SF0">
    <property type="entry name" value="MOLYBDENUM COFACTOR BIOSYNTHESIS PROTEIN 1"/>
    <property type="match status" value="1"/>
</dbReference>
<comment type="similarity">
    <text evidence="12">Belongs to the radical SAM superfamily. MoaA family.</text>
</comment>
<dbReference type="GO" id="GO:0061798">
    <property type="term" value="F:GTP 3',8'-cyclase activity"/>
    <property type="evidence" value="ECO:0007669"/>
    <property type="project" value="UniProtKB-UniRule"/>
</dbReference>
<feature type="binding site" evidence="12">
    <location>
        <position position="34"/>
    </location>
    <ligand>
        <name>[4Fe-4S] cluster</name>
        <dbReference type="ChEBI" id="CHEBI:49883"/>
        <label>1</label>
        <note>4Fe-4S-S-AdoMet</note>
    </ligand>
</feature>
<feature type="binding site" evidence="12">
    <location>
        <position position="81"/>
    </location>
    <ligand>
        <name>GTP</name>
        <dbReference type="ChEBI" id="CHEBI:37565"/>
    </ligand>
</feature>
<feature type="binding site" evidence="12">
    <location>
        <begin position="280"/>
        <end position="282"/>
    </location>
    <ligand>
        <name>GTP</name>
        <dbReference type="ChEBI" id="CHEBI:37565"/>
    </ligand>
</feature>
<feature type="binding site" evidence="12">
    <location>
        <position position="116"/>
    </location>
    <ligand>
        <name>GTP</name>
        <dbReference type="ChEBI" id="CHEBI:37565"/>
    </ligand>
</feature>
<dbReference type="InterPro" id="IPR050105">
    <property type="entry name" value="MoCo_biosynth_MoaA/MoaC"/>
</dbReference>
<protein>
    <recommendedName>
        <fullName evidence="1 12">GTP 3',8-cyclase</fullName>
        <ecNumber evidence="1 12">4.1.99.22</ecNumber>
    </recommendedName>
    <alternativeName>
        <fullName evidence="12">Molybdenum cofactor biosynthesis protein A</fullName>
    </alternativeName>
</protein>
<dbReference type="PROSITE" id="PS51918">
    <property type="entry name" value="RADICAL_SAM"/>
    <property type="match status" value="1"/>
</dbReference>
<evidence type="ECO:0000256" key="1">
    <source>
        <dbReference type="ARBA" id="ARBA00012167"/>
    </source>
</evidence>
<evidence type="ECO:0000259" key="13">
    <source>
        <dbReference type="PROSITE" id="PS51918"/>
    </source>
</evidence>
<dbReference type="CDD" id="cd21117">
    <property type="entry name" value="Twitch_MoaA"/>
    <property type="match status" value="1"/>
</dbReference>
<dbReference type="InterPro" id="IPR058240">
    <property type="entry name" value="rSAM_sf"/>
</dbReference>
<keyword evidence="15" id="KW-1185">Reference proteome</keyword>
<dbReference type="EC" id="4.1.99.22" evidence="1 12"/>
<dbReference type="GO" id="GO:0061799">
    <property type="term" value="F:cyclic pyranopterin monophosphate synthase activity"/>
    <property type="evidence" value="ECO:0007669"/>
    <property type="project" value="TreeGrafter"/>
</dbReference>
<comment type="subunit">
    <text evidence="12">Monomer and homodimer.</text>
</comment>
<evidence type="ECO:0000256" key="12">
    <source>
        <dbReference type="HAMAP-Rule" id="MF_01225"/>
    </source>
</evidence>
<evidence type="ECO:0000256" key="3">
    <source>
        <dbReference type="ARBA" id="ARBA00022691"/>
    </source>
</evidence>
<evidence type="ECO:0000256" key="6">
    <source>
        <dbReference type="ARBA" id="ARBA00023004"/>
    </source>
</evidence>
<feature type="binding site" evidence="12">
    <location>
        <position position="85"/>
    </location>
    <ligand>
        <name>S-adenosyl-L-methionine</name>
        <dbReference type="ChEBI" id="CHEBI:59789"/>
    </ligand>
</feature>
<dbReference type="GO" id="GO:1904047">
    <property type="term" value="F:S-adenosyl-L-methionine binding"/>
    <property type="evidence" value="ECO:0007669"/>
    <property type="project" value="UniProtKB-UniRule"/>
</dbReference>
<dbReference type="Proteomes" id="UP000537260">
    <property type="component" value="Unassembled WGS sequence"/>
</dbReference>
<evidence type="ECO:0000256" key="4">
    <source>
        <dbReference type="ARBA" id="ARBA00022723"/>
    </source>
</evidence>
<comment type="pathway">
    <text evidence="12">Cofactor biosynthesis; molybdopterin biosynthesis.</text>
</comment>
<gene>
    <name evidence="12" type="primary">moaA</name>
    <name evidence="14" type="ORF">HNR05_003167</name>
</gene>
<evidence type="ECO:0000256" key="8">
    <source>
        <dbReference type="ARBA" id="ARBA00023134"/>
    </source>
</evidence>
<evidence type="ECO:0000313" key="14">
    <source>
        <dbReference type="EMBL" id="NYJ21376.1"/>
    </source>
</evidence>
<keyword evidence="10 12" id="KW-0456">Lyase</keyword>
<dbReference type="SUPFAM" id="SSF102114">
    <property type="entry name" value="Radical SAM enzymes"/>
    <property type="match status" value="1"/>
</dbReference>
<dbReference type="PANTHER" id="PTHR22960">
    <property type="entry name" value="MOLYBDOPTERIN COFACTOR SYNTHESIS PROTEIN A"/>
    <property type="match status" value="1"/>
</dbReference>
<dbReference type="NCBIfam" id="TIGR02666">
    <property type="entry name" value="moaA"/>
    <property type="match status" value="1"/>
</dbReference>
<dbReference type="SMART" id="SM00729">
    <property type="entry name" value="Elp3"/>
    <property type="match status" value="1"/>
</dbReference>
<comment type="cofactor">
    <cofactor evidence="12">
        <name>[4Fe-4S] cluster</name>
        <dbReference type="ChEBI" id="CHEBI:49883"/>
    </cofactor>
    <text evidence="12">Binds 2 [4Fe-4S] clusters. Binds 1 [4Fe-4S] cluster coordinated with 3 cysteines and an exchangeable S-adenosyl-L-methionine and 1 [4Fe-4S] cluster coordinated with 3 cysteines and the GTP-derived substrate.</text>
</comment>
<dbReference type="InterPro" id="IPR040064">
    <property type="entry name" value="MoaA-like"/>
</dbReference>
<evidence type="ECO:0000256" key="5">
    <source>
        <dbReference type="ARBA" id="ARBA00022741"/>
    </source>
</evidence>
<dbReference type="Pfam" id="PF04055">
    <property type="entry name" value="Radical_SAM"/>
    <property type="match status" value="1"/>
</dbReference>
<dbReference type="HAMAP" id="MF_01225_B">
    <property type="entry name" value="MoaA_B"/>
    <property type="match status" value="1"/>
</dbReference>
<name>A0A7Z0EH16_9MICO</name>
<keyword evidence="9 12" id="KW-0501">Molybdenum cofactor biosynthesis</keyword>
<dbReference type="InterPro" id="IPR010505">
    <property type="entry name" value="MoaA_twitch"/>
</dbReference>
<feature type="domain" description="Radical SAM core" evidence="13">
    <location>
        <begin position="18"/>
        <end position="246"/>
    </location>
</feature>
<evidence type="ECO:0000256" key="11">
    <source>
        <dbReference type="ARBA" id="ARBA00048697"/>
    </source>
</evidence>
<dbReference type="SFLD" id="SFLDG01383">
    <property type="entry name" value="cyclic_pyranopterin_phosphate"/>
    <property type="match status" value="1"/>
</dbReference>
<comment type="function">
    <text evidence="12">Catalyzes the cyclization of GTP to (8S)-3',8-cyclo-7,8-dihydroguanosine 5'-triphosphate.</text>
</comment>
<accession>A0A7Z0EH16</accession>
<dbReference type="RefSeq" id="WP_179579979.1">
    <property type="nucleotide sequence ID" value="NZ_JACCFM010000001.1"/>
</dbReference>
<comment type="catalytic activity">
    <reaction evidence="11 12">
        <text>GTP + AH2 + S-adenosyl-L-methionine = (8S)-3',8-cyclo-7,8-dihydroguanosine 5'-triphosphate + 5'-deoxyadenosine + L-methionine + A + H(+)</text>
        <dbReference type="Rhea" id="RHEA:49576"/>
        <dbReference type="ChEBI" id="CHEBI:13193"/>
        <dbReference type="ChEBI" id="CHEBI:15378"/>
        <dbReference type="ChEBI" id="CHEBI:17319"/>
        <dbReference type="ChEBI" id="CHEBI:17499"/>
        <dbReference type="ChEBI" id="CHEBI:37565"/>
        <dbReference type="ChEBI" id="CHEBI:57844"/>
        <dbReference type="ChEBI" id="CHEBI:59789"/>
        <dbReference type="ChEBI" id="CHEBI:131766"/>
        <dbReference type="EC" id="4.1.99.22"/>
    </reaction>
</comment>
<feature type="binding site" evidence="12">
    <location>
        <position position="40"/>
    </location>
    <ligand>
        <name>S-adenosyl-L-methionine</name>
        <dbReference type="ChEBI" id="CHEBI:59789"/>
    </ligand>
</feature>
<feature type="binding site" evidence="12">
    <location>
        <position position="41"/>
    </location>
    <ligand>
        <name>[4Fe-4S] cluster</name>
        <dbReference type="ChEBI" id="CHEBI:49883"/>
        <label>1</label>
        <note>4Fe-4S-S-AdoMet</note>
    </ligand>
</feature>
<evidence type="ECO:0000256" key="10">
    <source>
        <dbReference type="ARBA" id="ARBA00023239"/>
    </source>
</evidence>
<keyword evidence="4 12" id="KW-0479">Metal-binding</keyword>
<dbReference type="InterPro" id="IPR007197">
    <property type="entry name" value="rSAM"/>
</dbReference>
<dbReference type="InterPro" id="IPR000385">
    <property type="entry name" value="MoaA_NifB_PqqE_Fe-S-bd_CS"/>
</dbReference>